<name>A0A429X8M9_SIMTE</name>
<feature type="transmembrane region" description="Helical" evidence="14">
    <location>
        <begin position="120"/>
        <end position="138"/>
    </location>
</feature>
<organism evidence="16 17">
    <name type="scientific">Siminovitchia terrae</name>
    <name type="common">Bacillus terrae</name>
    <dbReference type="NCBI Taxonomy" id="1914933"/>
    <lineage>
        <taxon>Bacteria</taxon>
        <taxon>Bacillati</taxon>
        <taxon>Bacillota</taxon>
        <taxon>Bacilli</taxon>
        <taxon>Bacillales</taxon>
        <taxon>Bacillaceae</taxon>
        <taxon>Siminovitchia</taxon>
    </lineage>
</organism>
<reference evidence="16 17" key="1">
    <citation type="submission" date="2018-12" db="EMBL/GenBank/DDBJ databases">
        <authorList>
            <person name="Sun L."/>
            <person name="Chen Z."/>
        </authorList>
    </citation>
    <scope>NUCLEOTIDE SEQUENCE [LARGE SCALE GENOMIC DNA]</scope>
    <source>
        <strain evidence="16 17">LMG 29736</strain>
    </source>
</reference>
<dbReference type="CDD" id="cd10322">
    <property type="entry name" value="SLC5sbd"/>
    <property type="match status" value="1"/>
</dbReference>
<evidence type="ECO:0000256" key="10">
    <source>
        <dbReference type="ARBA" id="ARBA00023136"/>
    </source>
</evidence>
<dbReference type="AlphaFoldDB" id="A0A429X8M9"/>
<dbReference type="PANTHER" id="PTHR48086:SF3">
    <property type="entry name" value="SODIUM_PROLINE SYMPORTER"/>
    <property type="match status" value="1"/>
</dbReference>
<feature type="transmembrane region" description="Helical" evidence="14">
    <location>
        <begin position="233"/>
        <end position="257"/>
    </location>
</feature>
<evidence type="ECO:0000256" key="2">
    <source>
        <dbReference type="ARBA" id="ARBA00006434"/>
    </source>
</evidence>
<dbReference type="OrthoDB" id="9810181at2"/>
<dbReference type="InterPro" id="IPR001734">
    <property type="entry name" value="Na/solute_symporter"/>
</dbReference>
<dbReference type="PANTHER" id="PTHR48086">
    <property type="entry name" value="SODIUM/PROLINE SYMPORTER-RELATED"/>
    <property type="match status" value="1"/>
</dbReference>
<keyword evidence="9" id="KW-0406">Ion transport</keyword>
<evidence type="ECO:0000313" key="18">
    <source>
        <dbReference type="Proteomes" id="UP000680670"/>
    </source>
</evidence>
<feature type="transmembrane region" description="Helical" evidence="14">
    <location>
        <begin position="77"/>
        <end position="99"/>
    </location>
</feature>
<comment type="caution">
    <text evidence="16">The sequence shown here is derived from an EMBL/GenBank/DDBJ whole genome shotgun (WGS) entry which is preliminary data.</text>
</comment>
<dbReference type="PROSITE" id="PS50283">
    <property type="entry name" value="NA_SOLUT_SYMP_3"/>
    <property type="match status" value="1"/>
</dbReference>
<keyword evidence="10 14" id="KW-0472">Membrane</keyword>
<evidence type="ECO:0000256" key="3">
    <source>
        <dbReference type="ARBA" id="ARBA00022448"/>
    </source>
</evidence>
<dbReference type="InterPro" id="IPR050277">
    <property type="entry name" value="Sodium:Solute_Symporter"/>
</dbReference>
<feature type="transmembrane region" description="Helical" evidence="14">
    <location>
        <begin position="415"/>
        <end position="437"/>
    </location>
</feature>
<keyword evidence="11" id="KW-0739">Sodium transport</keyword>
<dbReference type="EMBL" id="QYTW02000008">
    <property type="protein sequence ID" value="RST59764.1"/>
    <property type="molecule type" value="Genomic_DNA"/>
</dbReference>
<feature type="transmembrane region" description="Helical" evidence="14">
    <location>
        <begin position="44"/>
        <end position="65"/>
    </location>
</feature>
<evidence type="ECO:0000256" key="6">
    <source>
        <dbReference type="ARBA" id="ARBA00022847"/>
    </source>
</evidence>
<comment type="similarity">
    <text evidence="2 13">Belongs to the sodium:solute symporter (SSF) (TC 2.A.21) family.</text>
</comment>
<dbReference type="GO" id="GO:0005886">
    <property type="term" value="C:plasma membrane"/>
    <property type="evidence" value="ECO:0007669"/>
    <property type="project" value="UniProtKB-SubCell"/>
</dbReference>
<comment type="catalytic activity">
    <reaction evidence="12">
        <text>L-proline(in) + Na(+)(in) = L-proline(out) + Na(+)(out)</text>
        <dbReference type="Rhea" id="RHEA:28967"/>
        <dbReference type="ChEBI" id="CHEBI:29101"/>
        <dbReference type="ChEBI" id="CHEBI:60039"/>
    </reaction>
</comment>
<dbReference type="InterPro" id="IPR038377">
    <property type="entry name" value="Na/Glc_symporter_sf"/>
</dbReference>
<dbReference type="GO" id="GO:0015293">
    <property type="term" value="F:symporter activity"/>
    <property type="evidence" value="ECO:0007669"/>
    <property type="project" value="UniProtKB-KW"/>
</dbReference>
<gene>
    <name evidence="16" type="ORF">D5F11_010125</name>
    <name evidence="15" type="ORF">J6TS1_16150</name>
</gene>
<evidence type="ECO:0000256" key="9">
    <source>
        <dbReference type="ARBA" id="ARBA00023065"/>
    </source>
</evidence>
<evidence type="ECO:0000256" key="1">
    <source>
        <dbReference type="ARBA" id="ARBA00004651"/>
    </source>
</evidence>
<dbReference type="EMBL" id="BORJ01000003">
    <property type="protein sequence ID" value="GIN95745.1"/>
    <property type="molecule type" value="Genomic_DNA"/>
</dbReference>
<keyword evidence="6" id="KW-0769">Symport</keyword>
<keyword evidence="5 14" id="KW-0812">Transmembrane</keyword>
<comment type="subcellular location">
    <subcellularLocation>
        <location evidence="1">Cell membrane</location>
        <topology evidence="1">Multi-pass membrane protein</topology>
    </subcellularLocation>
</comment>
<protein>
    <submittedName>
        <fullName evidence="15 16">Sodium:solute symporter</fullName>
    </submittedName>
</protein>
<evidence type="ECO:0000256" key="5">
    <source>
        <dbReference type="ARBA" id="ARBA00022692"/>
    </source>
</evidence>
<dbReference type="GO" id="GO:0006814">
    <property type="term" value="P:sodium ion transport"/>
    <property type="evidence" value="ECO:0007669"/>
    <property type="project" value="UniProtKB-KW"/>
</dbReference>
<feature type="transmembrane region" description="Helical" evidence="14">
    <location>
        <begin position="316"/>
        <end position="344"/>
    </location>
</feature>
<feature type="transmembrane region" description="Helical" evidence="14">
    <location>
        <begin position="181"/>
        <end position="204"/>
    </location>
</feature>
<feature type="transmembrane region" description="Helical" evidence="14">
    <location>
        <begin position="388"/>
        <end position="408"/>
    </location>
</feature>
<feature type="transmembrane region" description="Helical" evidence="14">
    <location>
        <begin position="150"/>
        <end position="174"/>
    </location>
</feature>
<feature type="transmembrane region" description="Helical" evidence="14">
    <location>
        <begin position="6"/>
        <end position="24"/>
    </location>
</feature>
<keyword evidence="7 14" id="KW-1133">Transmembrane helix</keyword>
<evidence type="ECO:0000313" key="17">
    <source>
        <dbReference type="Proteomes" id="UP000287296"/>
    </source>
</evidence>
<dbReference type="Pfam" id="PF00474">
    <property type="entry name" value="SSF"/>
    <property type="match status" value="1"/>
</dbReference>
<feature type="transmembrane region" description="Helical" evidence="14">
    <location>
        <begin position="365"/>
        <end position="382"/>
    </location>
</feature>
<evidence type="ECO:0000256" key="7">
    <source>
        <dbReference type="ARBA" id="ARBA00022989"/>
    </source>
</evidence>
<evidence type="ECO:0000256" key="4">
    <source>
        <dbReference type="ARBA" id="ARBA00022475"/>
    </source>
</evidence>
<evidence type="ECO:0000313" key="15">
    <source>
        <dbReference type="EMBL" id="GIN95745.1"/>
    </source>
</evidence>
<feature type="transmembrane region" description="Helical" evidence="14">
    <location>
        <begin position="269"/>
        <end position="289"/>
    </location>
</feature>
<dbReference type="Gene3D" id="1.20.1730.10">
    <property type="entry name" value="Sodium/glucose cotransporter"/>
    <property type="match status" value="1"/>
</dbReference>
<sequence length="497" mass="53820">MNALIAIGVIIGFFILNAVIIKLAHRKQDSLEEFAVGGRSFPWYLSMFGFIGAWYVGAMYTGWFADSANLGLFAQYLALYSLGSMVMMYTIVRPVWIWGKEYQLETNADLAELRYGSKKFGTFIAITTFLFWSPWLIVEIKTIGYLISAATYGTVSFNLGLVLVSLFVIVYCWLGGARASAVGALVQGVFFTIVGTALVLYLMFQAYGGITPMFKQIADAAPELLVISDSVGYGTWSSAIIIGALGGMMMPGVFIRMYMTKNVTESKKAVLIVPFIGAVFTIFLLWLGLGSGLLTGFPEDAQGGAFWIADQFGGPVALGLMGVFALAASMSTISAATLTAAVMIGKNILAPLNLSREQTLRVSKMATLVVGLIAIGIATLEIGRLVSIILYVYDCIVQVAVPMVLGLFWRRGNVYGAFIGTVVGMLVVLTAGIFPWLTSWAGSWSAGSVGLLYNLILYVVVSLLTKKQEHVEGLFDTLEAYSRQEVETEEKSSLKAL</sequence>
<reference evidence="15 18" key="2">
    <citation type="submission" date="2021-03" db="EMBL/GenBank/DDBJ databases">
        <title>Antimicrobial resistance genes in bacteria isolated from Japanese honey, and their potential for conferring macrolide and lincosamide resistance in the American foulbrood pathogen Paenibacillus larvae.</title>
        <authorList>
            <person name="Okamoto M."/>
            <person name="Kumagai M."/>
            <person name="Kanamori H."/>
            <person name="Takamatsu D."/>
        </authorList>
    </citation>
    <scope>NUCLEOTIDE SEQUENCE [LARGE SCALE GENOMIC DNA]</scope>
    <source>
        <strain evidence="15 18">J6TS1</strain>
    </source>
</reference>
<keyword evidence="4" id="KW-1003">Cell membrane</keyword>
<evidence type="ECO:0000256" key="8">
    <source>
        <dbReference type="ARBA" id="ARBA00023053"/>
    </source>
</evidence>
<accession>A0A429X8M9</accession>
<proteinExistence type="inferred from homology"/>
<feature type="transmembrane region" description="Helical" evidence="14">
    <location>
        <begin position="443"/>
        <end position="464"/>
    </location>
</feature>
<keyword evidence="18" id="KW-1185">Reference proteome</keyword>
<dbReference type="RefSeq" id="WP_120115903.1">
    <property type="nucleotide sequence ID" value="NZ_BORJ01000003.1"/>
</dbReference>
<dbReference type="Proteomes" id="UP000680670">
    <property type="component" value="Unassembled WGS sequence"/>
</dbReference>
<keyword evidence="8" id="KW-0915">Sodium</keyword>
<evidence type="ECO:0000256" key="12">
    <source>
        <dbReference type="ARBA" id="ARBA00033708"/>
    </source>
</evidence>
<evidence type="ECO:0000256" key="11">
    <source>
        <dbReference type="ARBA" id="ARBA00023201"/>
    </source>
</evidence>
<evidence type="ECO:0000256" key="14">
    <source>
        <dbReference type="SAM" id="Phobius"/>
    </source>
</evidence>
<evidence type="ECO:0000313" key="16">
    <source>
        <dbReference type="EMBL" id="RST59764.1"/>
    </source>
</evidence>
<keyword evidence="3" id="KW-0813">Transport</keyword>
<dbReference type="Proteomes" id="UP000287296">
    <property type="component" value="Unassembled WGS sequence"/>
</dbReference>
<evidence type="ECO:0000256" key="13">
    <source>
        <dbReference type="RuleBase" id="RU362091"/>
    </source>
</evidence>